<dbReference type="GO" id="GO:0071555">
    <property type="term" value="P:cell wall organization"/>
    <property type="evidence" value="ECO:0007669"/>
    <property type="project" value="UniProtKB-KW"/>
</dbReference>
<evidence type="ECO:0000256" key="4">
    <source>
        <dbReference type="ARBA" id="ARBA00018354"/>
    </source>
</evidence>
<name>A0A2T9YH99_9FUNG</name>
<keyword evidence="5" id="KW-0813">Transport</keyword>
<dbReference type="OrthoDB" id="2189463at2759"/>
<dbReference type="STRING" id="133385.A0A2T9YH99"/>
<evidence type="ECO:0000256" key="11">
    <source>
        <dbReference type="ARBA" id="ARBA00023316"/>
    </source>
</evidence>
<keyword evidence="14" id="KW-1185">Reference proteome</keyword>
<dbReference type="GO" id="GO:0051082">
    <property type="term" value="F:unfolded protein binding"/>
    <property type="evidence" value="ECO:0007669"/>
    <property type="project" value="TreeGrafter"/>
</dbReference>
<keyword evidence="6 12" id="KW-0812">Transmembrane</keyword>
<feature type="transmembrane region" description="Helical" evidence="12">
    <location>
        <begin position="21"/>
        <end position="47"/>
    </location>
</feature>
<keyword evidence="9 12" id="KW-1133">Transmembrane helix</keyword>
<reference evidence="13 14" key="1">
    <citation type="journal article" date="2018" name="MBio">
        <title>Comparative Genomics Reveals the Core Gene Toolbox for the Fungus-Insect Symbiosis.</title>
        <authorList>
            <person name="Wang Y."/>
            <person name="Stata M."/>
            <person name="Wang W."/>
            <person name="Stajich J.E."/>
            <person name="White M.M."/>
            <person name="Moncalvo J.M."/>
        </authorList>
    </citation>
    <scope>NUCLEOTIDE SEQUENCE [LARGE SCALE GENOMIC DNA]</scope>
    <source>
        <strain evidence="13 14">SWE-8-4</strain>
    </source>
</reference>
<gene>
    <name evidence="13" type="ORF">BB561_004275</name>
</gene>
<evidence type="ECO:0000256" key="5">
    <source>
        <dbReference type="ARBA" id="ARBA00022448"/>
    </source>
</evidence>
<keyword evidence="10 12" id="KW-0472">Membrane</keyword>
<dbReference type="AlphaFoldDB" id="A0A2T9YH99"/>
<dbReference type="PANTHER" id="PTHR35329">
    <property type="entry name" value="CHITIN SYNTHASE EXPORT CHAPERONE"/>
    <property type="match status" value="1"/>
</dbReference>
<proteinExistence type="inferred from homology"/>
<dbReference type="Proteomes" id="UP000245383">
    <property type="component" value="Unassembled WGS sequence"/>
</dbReference>
<keyword evidence="11" id="KW-0961">Cell wall biogenesis/degradation</keyword>
<comment type="caution">
    <text evidence="13">The sequence shown here is derived from an EMBL/GenBank/DDBJ whole genome shotgun (WGS) entry which is preliminary data.</text>
</comment>
<evidence type="ECO:0000313" key="14">
    <source>
        <dbReference type="Proteomes" id="UP000245383"/>
    </source>
</evidence>
<evidence type="ECO:0000256" key="7">
    <source>
        <dbReference type="ARBA" id="ARBA00022824"/>
    </source>
</evidence>
<dbReference type="PANTHER" id="PTHR35329:SF2">
    <property type="entry name" value="CHITIN SYNTHASE EXPORT CHAPERONE"/>
    <property type="match status" value="1"/>
</dbReference>
<dbReference type="Pfam" id="PF12271">
    <property type="entry name" value="Chs7"/>
    <property type="match status" value="1"/>
</dbReference>
<evidence type="ECO:0000256" key="3">
    <source>
        <dbReference type="ARBA" id="ARBA00009274"/>
    </source>
</evidence>
<comment type="subcellular location">
    <subcellularLocation>
        <location evidence="1">Endomembrane system</location>
        <topology evidence="1">Multi-pass membrane protein</topology>
    </subcellularLocation>
    <subcellularLocation>
        <location evidence="2">Endoplasmic reticulum membrane</location>
    </subcellularLocation>
</comment>
<organism evidence="13 14">
    <name type="scientific">Smittium simulii</name>
    <dbReference type="NCBI Taxonomy" id="133385"/>
    <lineage>
        <taxon>Eukaryota</taxon>
        <taxon>Fungi</taxon>
        <taxon>Fungi incertae sedis</taxon>
        <taxon>Zoopagomycota</taxon>
        <taxon>Kickxellomycotina</taxon>
        <taxon>Harpellomycetes</taxon>
        <taxon>Harpellales</taxon>
        <taxon>Legeriomycetaceae</taxon>
        <taxon>Smittium</taxon>
    </lineage>
</organism>
<dbReference type="GO" id="GO:0006457">
    <property type="term" value="P:protein folding"/>
    <property type="evidence" value="ECO:0007669"/>
    <property type="project" value="TreeGrafter"/>
</dbReference>
<dbReference type="GO" id="GO:0015031">
    <property type="term" value="P:protein transport"/>
    <property type="evidence" value="ECO:0007669"/>
    <property type="project" value="UniProtKB-KW"/>
</dbReference>
<keyword evidence="7" id="KW-0256">Endoplasmic reticulum</keyword>
<comment type="similarity">
    <text evidence="3">Belongs to the CHS7 family.</text>
</comment>
<dbReference type="GO" id="GO:0005789">
    <property type="term" value="C:endoplasmic reticulum membrane"/>
    <property type="evidence" value="ECO:0007669"/>
    <property type="project" value="UniProtKB-SubCell"/>
</dbReference>
<evidence type="ECO:0000313" key="13">
    <source>
        <dbReference type="EMBL" id="PVU91679.1"/>
    </source>
</evidence>
<feature type="transmembrane region" description="Helical" evidence="12">
    <location>
        <begin position="88"/>
        <end position="109"/>
    </location>
</feature>
<dbReference type="EMBL" id="MBFR01000189">
    <property type="protein sequence ID" value="PVU91679.1"/>
    <property type="molecule type" value="Genomic_DNA"/>
</dbReference>
<evidence type="ECO:0000256" key="10">
    <source>
        <dbReference type="ARBA" id="ARBA00023136"/>
    </source>
</evidence>
<sequence>MYFVSISTFKNFVFFSKSKPIGVFSIYFIFNTLCLLIYLISQVILVVNTLDEYWPLGNILFAAAFFIIGQVIQFFLSNKICEAIKHYVDGLFFTTICTLLAVMMIYKYWDSITKEDLEFSVGGKGNVWEVKDVVNFDDDFAPYAGQANTNGFAASQSYVNYPNQQYADDKRNDQQAYYQQHPQ</sequence>
<evidence type="ECO:0000256" key="2">
    <source>
        <dbReference type="ARBA" id="ARBA00004586"/>
    </source>
</evidence>
<evidence type="ECO:0000256" key="8">
    <source>
        <dbReference type="ARBA" id="ARBA00022927"/>
    </source>
</evidence>
<feature type="transmembrane region" description="Helical" evidence="12">
    <location>
        <begin position="53"/>
        <end position="76"/>
    </location>
</feature>
<evidence type="ECO:0000256" key="6">
    <source>
        <dbReference type="ARBA" id="ARBA00022692"/>
    </source>
</evidence>
<evidence type="ECO:0000256" key="12">
    <source>
        <dbReference type="SAM" id="Phobius"/>
    </source>
</evidence>
<accession>A0A2T9YH99</accession>
<protein>
    <recommendedName>
        <fullName evidence="4">Chitin synthase export chaperone</fullName>
    </recommendedName>
</protein>
<evidence type="ECO:0000256" key="1">
    <source>
        <dbReference type="ARBA" id="ARBA00004127"/>
    </source>
</evidence>
<evidence type="ECO:0000256" key="9">
    <source>
        <dbReference type="ARBA" id="ARBA00022989"/>
    </source>
</evidence>
<keyword evidence="8" id="KW-0653">Protein transport</keyword>
<dbReference type="InterPro" id="IPR022057">
    <property type="entry name" value="Chs7"/>
</dbReference>